<comment type="subcellular location">
    <subcellularLocation>
        <location evidence="1">Cytoplasm</location>
    </subcellularLocation>
</comment>
<dbReference type="OrthoDB" id="2942533at2759"/>
<reference evidence="5" key="1">
    <citation type="submission" date="2017-08" db="EMBL/GenBank/DDBJ databases">
        <title>Assembly of the North American Bullfrog Genome.</title>
        <authorList>
            <person name="Warren R.L."/>
            <person name="Vandervalk B.P."/>
            <person name="Kucuk E."/>
            <person name="Birol I."/>
            <person name="Helbing C."/>
            <person name="Pandoh P."/>
            <person name="Behsaz B."/>
            <person name="Mohamadi H."/>
            <person name="Chu J."/>
            <person name="Jackman S."/>
            <person name="Hammond S.A."/>
            <person name="Veldhoen N."/>
            <person name="Kirk H."/>
            <person name="Zhao Y."/>
            <person name="Coope R."/>
            <person name="Pleasance S."/>
            <person name="Moore R."/>
            <person name="Holt R."/>
        </authorList>
    </citation>
    <scope>NUCLEOTIDE SEQUENCE</scope>
    <source>
        <strain evidence="5">Bruno</strain>
        <tissue evidence="5">Liver</tissue>
    </source>
</reference>
<name>A0A2G9R562_AQUCT</name>
<dbReference type="PANTHER" id="PTHR45984">
    <property type="entry name" value="RNA (RNA) POLYMERASE II ASSOCIATED PROTEIN HOMOLOG"/>
    <property type="match status" value="1"/>
</dbReference>
<keyword evidence="2" id="KW-0963">Cytoplasm</keyword>
<evidence type="ECO:0000313" key="5">
    <source>
        <dbReference type="EMBL" id="PIO23010.1"/>
    </source>
</evidence>
<dbReference type="AlphaFoldDB" id="A0A2G9R562"/>
<evidence type="ECO:0000256" key="1">
    <source>
        <dbReference type="ARBA" id="ARBA00004496"/>
    </source>
</evidence>
<dbReference type="PANTHER" id="PTHR45984:SF3">
    <property type="entry name" value="SPERM-ASSOCIATED ANTIGEN 1"/>
    <property type="match status" value="1"/>
</dbReference>
<keyword evidence="4" id="KW-0802">TPR repeat</keyword>
<gene>
    <name evidence="5" type="ORF">AB205_0014250</name>
</gene>
<dbReference type="InterPro" id="IPR051982">
    <property type="entry name" value="CiliaryAsmbly_MitoImport"/>
</dbReference>
<evidence type="ECO:0000256" key="4">
    <source>
        <dbReference type="ARBA" id="ARBA00022803"/>
    </source>
</evidence>
<keyword evidence="3" id="KW-0677">Repeat</keyword>
<evidence type="ECO:0000256" key="2">
    <source>
        <dbReference type="ARBA" id="ARBA00022490"/>
    </source>
</evidence>
<organism evidence="5">
    <name type="scientific">Aquarana catesbeiana</name>
    <name type="common">American bullfrog</name>
    <name type="synonym">Rana catesbeiana</name>
    <dbReference type="NCBI Taxonomy" id="8400"/>
    <lineage>
        <taxon>Eukaryota</taxon>
        <taxon>Metazoa</taxon>
        <taxon>Chordata</taxon>
        <taxon>Craniata</taxon>
        <taxon>Vertebrata</taxon>
        <taxon>Euteleostomi</taxon>
        <taxon>Amphibia</taxon>
        <taxon>Batrachia</taxon>
        <taxon>Anura</taxon>
        <taxon>Neobatrachia</taxon>
        <taxon>Ranoidea</taxon>
        <taxon>Ranidae</taxon>
        <taxon>Aquarana</taxon>
    </lineage>
</organism>
<dbReference type="GO" id="GO:0005829">
    <property type="term" value="C:cytosol"/>
    <property type="evidence" value="ECO:0007669"/>
    <property type="project" value="TreeGrafter"/>
</dbReference>
<evidence type="ECO:0000256" key="3">
    <source>
        <dbReference type="ARBA" id="ARBA00022737"/>
    </source>
</evidence>
<dbReference type="EMBL" id="KV979262">
    <property type="protein sequence ID" value="PIO23010.1"/>
    <property type="molecule type" value="Genomic_DNA"/>
</dbReference>
<sequence>MSTSEFSSSFYQGTTKTYEIPLDHLDYRFIEKCTDVRHLEKILQVLRSGEEGHYPDLTEFCEKRIEGLSPQSRALRKEKPPATAADFSSEDWNQIDNDFKNFLTDIKLKEEQKSILEKTMDNLPPIRSFSSDPTPNEVLIFMMIVYD</sequence>
<accession>A0A2G9R562</accession>
<protein>
    <submittedName>
        <fullName evidence="5">Uncharacterized protein</fullName>
    </submittedName>
</protein>
<proteinExistence type="predicted"/>